<keyword evidence="4" id="KW-0808">Transferase</keyword>
<dbReference type="SUPFAM" id="SSF55874">
    <property type="entry name" value="ATPase domain of HSP90 chaperone/DNA topoisomerase II/histidine kinase"/>
    <property type="match status" value="2"/>
</dbReference>
<keyword evidence="7" id="KW-0547">Nucleotide-binding</keyword>
<dbReference type="Pfam" id="PF13589">
    <property type="entry name" value="HATPase_c_3"/>
    <property type="match status" value="1"/>
</dbReference>
<evidence type="ECO:0000313" key="7">
    <source>
        <dbReference type="EMBL" id="MFC6644682.1"/>
    </source>
</evidence>
<dbReference type="Gene3D" id="3.30.565.10">
    <property type="entry name" value="Histidine kinase-like ATPase, C-terminal domain"/>
    <property type="match status" value="2"/>
</dbReference>
<dbReference type="InterPro" id="IPR036890">
    <property type="entry name" value="HATPase_C_sf"/>
</dbReference>
<dbReference type="EMBL" id="JBHSWI010000001">
    <property type="protein sequence ID" value="MFC6644682.1"/>
    <property type="molecule type" value="Genomic_DNA"/>
</dbReference>
<feature type="domain" description="Histidine kinase/HSP90-like ATPase" evidence="6">
    <location>
        <begin position="589"/>
        <end position="689"/>
    </location>
</feature>
<dbReference type="InterPro" id="IPR050428">
    <property type="entry name" value="TCS_sensor_his_kinase"/>
</dbReference>
<organism evidence="7 8">
    <name type="scientific">Granulicella cerasi</name>
    <dbReference type="NCBI Taxonomy" id="741063"/>
    <lineage>
        <taxon>Bacteria</taxon>
        <taxon>Pseudomonadati</taxon>
        <taxon>Acidobacteriota</taxon>
        <taxon>Terriglobia</taxon>
        <taxon>Terriglobales</taxon>
        <taxon>Acidobacteriaceae</taxon>
        <taxon>Granulicella</taxon>
    </lineage>
</organism>
<dbReference type="Proteomes" id="UP001596391">
    <property type="component" value="Unassembled WGS sequence"/>
</dbReference>
<comment type="caution">
    <text evidence="7">The sequence shown here is derived from an EMBL/GenBank/DDBJ whole genome shotgun (WGS) entry which is preliminary data.</text>
</comment>
<evidence type="ECO:0000256" key="1">
    <source>
        <dbReference type="ARBA" id="ARBA00000085"/>
    </source>
</evidence>
<dbReference type="Pfam" id="PF02518">
    <property type="entry name" value="HATPase_c"/>
    <property type="match status" value="1"/>
</dbReference>
<sequence>MSESFQSHSSTFRPRARLLQLLGDQLIGSARLAVFELVKNAYDADASKVSVEIGGLGTDEPTISVTDDGEGMSLSTLTDIWLVPGHENREVQRQRLIRSPKFHRLPLGEKGVGRFAVHKLGNSIELVTRHAGCRECVVRIDWNQIISKPFLSEAPVQIEERSPQVFTGQRTGTQITISDLRQKHWSRGDIRRLQRQITTIVSPFDEPGSFSAVLEVPGRELWIAGIPDVGTILSRATWKFSFELIDGEYNWFYQFLRIPLLRLEGRELVGTGEKLLLPPSTKRDKVTATADFQEGIGPVSGDFYVYDRDRDYLRLLTESKLVTDYLDENGGVRVYRDGIRVYNYGEPTDDWLGLDMRRVNTPTRSISRNIIIGAINLQLDSSQALVEKTNREGFVEDQALLHLKDIVLGALMTLEVERQKDKEAIRSLTGKASDIETEKIRQPLNELRRAIRREGLEGKLFKYVDKIELDYEDMQRTLLHAGMAGINLGVVFHEVERGVKTLHRAIQMGENRQTVQEQSEGLMGLLDGFATILRRDDGAVQSAKKVIDRARRNNSLRFNHHRVRFEAPILEGGLGDFDAQMSFGLVVGAVGNLIDNALYWVRVRWPDVPAKSQMTPRKIYAGITNELEEGPAIIIADNGPGLKDAPDRVVSPFYTRRPGGMGLGLYYVNMVMQLSGGSLRFLEPGKSTCLKDMTELSLH</sequence>
<comment type="catalytic activity">
    <reaction evidence="1">
        <text>ATP + protein L-histidine = ADP + protein N-phospho-L-histidine.</text>
        <dbReference type="EC" id="2.7.13.3"/>
    </reaction>
</comment>
<evidence type="ECO:0000256" key="5">
    <source>
        <dbReference type="ARBA" id="ARBA00022777"/>
    </source>
</evidence>
<name>A0ABW1Z5J0_9BACT</name>
<reference evidence="8" key="1">
    <citation type="journal article" date="2019" name="Int. J. Syst. Evol. Microbiol.">
        <title>The Global Catalogue of Microorganisms (GCM) 10K type strain sequencing project: providing services to taxonomists for standard genome sequencing and annotation.</title>
        <authorList>
            <consortium name="The Broad Institute Genomics Platform"/>
            <consortium name="The Broad Institute Genome Sequencing Center for Infectious Disease"/>
            <person name="Wu L."/>
            <person name="Ma J."/>
        </authorList>
    </citation>
    <scope>NUCLEOTIDE SEQUENCE [LARGE SCALE GENOMIC DNA]</scope>
    <source>
        <strain evidence="8">CGMCC 1.16026</strain>
    </source>
</reference>
<evidence type="ECO:0000256" key="4">
    <source>
        <dbReference type="ARBA" id="ARBA00022679"/>
    </source>
</evidence>
<evidence type="ECO:0000256" key="2">
    <source>
        <dbReference type="ARBA" id="ARBA00012438"/>
    </source>
</evidence>
<dbReference type="RefSeq" id="WP_390233919.1">
    <property type="nucleotide sequence ID" value="NZ_JBHSWI010000001.1"/>
</dbReference>
<dbReference type="EC" id="2.7.13.3" evidence="2"/>
<dbReference type="PANTHER" id="PTHR45436">
    <property type="entry name" value="SENSOR HISTIDINE KINASE YKOH"/>
    <property type="match status" value="1"/>
</dbReference>
<evidence type="ECO:0000259" key="6">
    <source>
        <dbReference type="Pfam" id="PF02518"/>
    </source>
</evidence>
<proteinExistence type="predicted"/>
<evidence type="ECO:0000256" key="3">
    <source>
        <dbReference type="ARBA" id="ARBA00022553"/>
    </source>
</evidence>
<evidence type="ECO:0000313" key="8">
    <source>
        <dbReference type="Proteomes" id="UP001596391"/>
    </source>
</evidence>
<dbReference type="CDD" id="cd00075">
    <property type="entry name" value="HATPase"/>
    <property type="match status" value="1"/>
</dbReference>
<keyword evidence="8" id="KW-1185">Reference proteome</keyword>
<gene>
    <name evidence="7" type="ORF">ACFQBQ_03560</name>
</gene>
<keyword evidence="7" id="KW-0067">ATP-binding</keyword>
<dbReference type="PANTHER" id="PTHR45436:SF5">
    <property type="entry name" value="SENSOR HISTIDINE KINASE TRCS"/>
    <property type="match status" value="1"/>
</dbReference>
<keyword evidence="5" id="KW-0418">Kinase</keyword>
<keyword evidence="3" id="KW-0597">Phosphoprotein</keyword>
<protein>
    <recommendedName>
        <fullName evidence="2">histidine kinase</fullName>
        <ecNumber evidence="2">2.7.13.3</ecNumber>
    </recommendedName>
</protein>
<accession>A0ABW1Z5J0</accession>
<dbReference type="InterPro" id="IPR003594">
    <property type="entry name" value="HATPase_dom"/>
</dbReference>
<dbReference type="GO" id="GO:0005524">
    <property type="term" value="F:ATP binding"/>
    <property type="evidence" value="ECO:0007669"/>
    <property type="project" value="UniProtKB-KW"/>
</dbReference>